<evidence type="ECO:0000256" key="1">
    <source>
        <dbReference type="SAM" id="Phobius"/>
    </source>
</evidence>
<keyword evidence="1" id="KW-0812">Transmembrane</keyword>
<feature type="transmembrane region" description="Helical" evidence="1">
    <location>
        <begin position="91"/>
        <end position="113"/>
    </location>
</feature>
<proteinExistence type="predicted"/>
<evidence type="ECO:0000313" key="3">
    <source>
        <dbReference type="Proteomes" id="UP000054107"/>
    </source>
</evidence>
<evidence type="ECO:0000313" key="2">
    <source>
        <dbReference type="EMBL" id="CEP18628.1"/>
    </source>
</evidence>
<accession>A0A0B7NTN3</accession>
<sequence>MLIGNRGHCVGSSIKGHWRFGGHWKEERHARYTPVLITNEHNTSQTCIFCFRKLLHPIAFKDDRLRQGKDTFLCYNESCPHKYKPMSQDKLLALVTGLSGACHLLFGVTFLAFDPCFLDEEKNLFATKICQCHFGRKSLVGFPVVEGHTH</sequence>
<gene>
    <name evidence="2" type="primary">PARPA_12934.1 scaffold 45652</name>
</gene>
<organism evidence="2 3">
    <name type="scientific">Parasitella parasitica</name>
    <dbReference type="NCBI Taxonomy" id="35722"/>
    <lineage>
        <taxon>Eukaryota</taxon>
        <taxon>Fungi</taxon>
        <taxon>Fungi incertae sedis</taxon>
        <taxon>Mucoromycota</taxon>
        <taxon>Mucoromycotina</taxon>
        <taxon>Mucoromycetes</taxon>
        <taxon>Mucorales</taxon>
        <taxon>Mucorineae</taxon>
        <taxon>Mucoraceae</taxon>
        <taxon>Parasitella</taxon>
    </lineage>
</organism>
<reference evidence="2 3" key="1">
    <citation type="submission" date="2014-09" db="EMBL/GenBank/DDBJ databases">
        <authorList>
            <person name="Ellenberger Sabrina"/>
        </authorList>
    </citation>
    <scope>NUCLEOTIDE SEQUENCE [LARGE SCALE GENOMIC DNA]</scope>
    <source>
        <strain evidence="2 3">CBS 412.66</strain>
    </source>
</reference>
<dbReference type="AlphaFoldDB" id="A0A0B7NTN3"/>
<keyword evidence="1" id="KW-1133">Transmembrane helix</keyword>
<keyword evidence="3" id="KW-1185">Reference proteome</keyword>
<dbReference type="EMBL" id="LN733872">
    <property type="protein sequence ID" value="CEP18628.1"/>
    <property type="molecule type" value="Genomic_DNA"/>
</dbReference>
<keyword evidence="1" id="KW-0472">Membrane</keyword>
<name>A0A0B7NTN3_9FUNG</name>
<protein>
    <submittedName>
        <fullName evidence="2">Uncharacterized protein</fullName>
    </submittedName>
</protein>
<dbReference type="OrthoDB" id="2289379at2759"/>
<dbReference type="Proteomes" id="UP000054107">
    <property type="component" value="Unassembled WGS sequence"/>
</dbReference>